<organism evidence="1 2">
    <name type="scientific">Coprinopsis marcescibilis</name>
    <name type="common">Agaric fungus</name>
    <name type="synonym">Psathyrella marcescibilis</name>
    <dbReference type="NCBI Taxonomy" id="230819"/>
    <lineage>
        <taxon>Eukaryota</taxon>
        <taxon>Fungi</taxon>
        <taxon>Dikarya</taxon>
        <taxon>Basidiomycota</taxon>
        <taxon>Agaricomycotina</taxon>
        <taxon>Agaricomycetes</taxon>
        <taxon>Agaricomycetidae</taxon>
        <taxon>Agaricales</taxon>
        <taxon>Agaricineae</taxon>
        <taxon>Psathyrellaceae</taxon>
        <taxon>Coprinopsis</taxon>
    </lineage>
</organism>
<dbReference type="AlphaFoldDB" id="A0A5C3L4V3"/>
<dbReference type="GO" id="GO:0005634">
    <property type="term" value="C:nucleus"/>
    <property type="evidence" value="ECO:0007669"/>
    <property type="project" value="TreeGrafter"/>
</dbReference>
<dbReference type="Proteomes" id="UP000307440">
    <property type="component" value="Unassembled WGS sequence"/>
</dbReference>
<dbReference type="SUPFAM" id="SSF52374">
    <property type="entry name" value="Nucleotidylyl transferase"/>
    <property type="match status" value="1"/>
</dbReference>
<dbReference type="GO" id="GO:0005737">
    <property type="term" value="C:cytoplasm"/>
    <property type="evidence" value="ECO:0007669"/>
    <property type="project" value="TreeGrafter"/>
</dbReference>
<dbReference type="EMBL" id="ML210161">
    <property type="protein sequence ID" value="TFK27817.1"/>
    <property type="molecule type" value="Genomic_DNA"/>
</dbReference>
<dbReference type="PANTHER" id="PTHR31285:SF0">
    <property type="entry name" value="NICOTINAMIDE MONONUCLEOTIDE ADENYLYLTRANSFERASE"/>
    <property type="match status" value="1"/>
</dbReference>
<dbReference type="GO" id="GO:0000309">
    <property type="term" value="F:nicotinamide-nucleotide adenylyltransferase activity"/>
    <property type="evidence" value="ECO:0007669"/>
    <property type="project" value="TreeGrafter"/>
</dbReference>
<dbReference type="InterPro" id="IPR014729">
    <property type="entry name" value="Rossmann-like_a/b/a_fold"/>
</dbReference>
<dbReference type="PANTHER" id="PTHR31285">
    <property type="entry name" value="NICOTINAMIDE MONONUCLEOTIDE ADENYLYLTRANSFERASE"/>
    <property type="match status" value="1"/>
</dbReference>
<name>A0A5C3L4V3_COPMA</name>
<dbReference type="Gene3D" id="3.40.50.620">
    <property type="entry name" value="HUPs"/>
    <property type="match status" value="1"/>
</dbReference>
<reference evidence="1 2" key="1">
    <citation type="journal article" date="2019" name="Nat. Ecol. Evol.">
        <title>Megaphylogeny resolves global patterns of mushroom evolution.</title>
        <authorList>
            <person name="Varga T."/>
            <person name="Krizsan K."/>
            <person name="Foldi C."/>
            <person name="Dima B."/>
            <person name="Sanchez-Garcia M."/>
            <person name="Sanchez-Ramirez S."/>
            <person name="Szollosi G.J."/>
            <person name="Szarkandi J.G."/>
            <person name="Papp V."/>
            <person name="Albert L."/>
            <person name="Andreopoulos W."/>
            <person name="Angelini C."/>
            <person name="Antonin V."/>
            <person name="Barry K.W."/>
            <person name="Bougher N.L."/>
            <person name="Buchanan P."/>
            <person name="Buyck B."/>
            <person name="Bense V."/>
            <person name="Catcheside P."/>
            <person name="Chovatia M."/>
            <person name="Cooper J."/>
            <person name="Damon W."/>
            <person name="Desjardin D."/>
            <person name="Finy P."/>
            <person name="Geml J."/>
            <person name="Haridas S."/>
            <person name="Hughes K."/>
            <person name="Justo A."/>
            <person name="Karasinski D."/>
            <person name="Kautmanova I."/>
            <person name="Kiss B."/>
            <person name="Kocsube S."/>
            <person name="Kotiranta H."/>
            <person name="LaButti K.M."/>
            <person name="Lechner B.E."/>
            <person name="Liimatainen K."/>
            <person name="Lipzen A."/>
            <person name="Lukacs Z."/>
            <person name="Mihaltcheva S."/>
            <person name="Morgado L.N."/>
            <person name="Niskanen T."/>
            <person name="Noordeloos M.E."/>
            <person name="Ohm R.A."/>
            <person name="Ortiz-Santana B."/>
            <person name="Ovrebo C."/>
            <person name="Racz N."/>
            <person name="Riley R."/>
            <person name="Savchenko A."/>
            <person name="Shiryaev A."/>
            <person name="Soop K."/>
            <person name="Spirin V."/>
            <person name="Szebenyi C."/>
            <person name="Tomsovsky M."/>
            <person name="Tulloss R.E."/>
            <person name="Uehling J."/>
            <person name="Grigoriev I.V."/>
            <person name="Vagvolgyi C."/>
            <person name="Papp T."/>
            <person name="Martin F.M."/>
            <person name="Miettinen O."/>
            <person name="Hibbett D.S."/>
            <person name="Nagy L.G."/>
        </authorList>
    </citation>
    <scope>NUCLEOTIDE SEQUENCE [LARGE SCALE GENOMIC DNA]</scope>
    <source>
        <strain evidence="1 2">CBS 121175</strain>
    </source>
</reference>
<feature type="non-terminal residue" evidence="1">
    <location>
        <position position="353"/>
    </location>
</feature>
<keyword evidence="2" id="KW-1185">Reference proteome</keyword>
<evidence type="ECO:0000313" key="1">
    <source>
        <dbReference type="EMBL" id="TFK27817.1"/>
    </source>
</evidence>
<accession>A0A5C3L4V3</accession>
<gene>
    <name evidence="1" type="ORF">FA15DRAFT_613355</name>
</gene>
<proteinExistence type="predicted"/>
<sequence>MTDSTAHLNYPHSAHEMLSHIRKYGPQLLGRLQSGTGHHFDLVWTAHPRWPLPPGDNLHPRTVARISVLDSSFNPPTLAHLALLNTKRPSYACEASEGPGRDYDAKLLLLSVKNADKTLKPNDATYLQRLEMMALLAQDVATCQNLEDGRGNVAVGIIDEPTFIGKSRILKEYFDIRVSSLQQPPPNLLSTDSNGPGDVAVSPKSQLTFLVGMDTLKRILSPKYYSPPPDLPDLTPEQTMSGALSRMLSESPKGDDSLIVCARRSTLPSDTTSQQSKGESDLQQALEPAYRMGWLKLDGDESTETSKETSLTSYDERWEVLDYERITLIDIGDRESQFSSTAIRNALGRTAGN</sequence>
<evidence type="ECO:0008006" key="3">
    <source>
        <dbReference type="Google" id="ProtNLM"/>
    </source>
</evidence>
<dbReference type="STRING" id="230819.A0A5C3L4V3"/>
<evidence type="ECO:0000313" key="2">
    <source>
        <dbReference type="Proteomes" id="UP000307440"/>
    </source>
</evidence>
<dbReference type="GO" id="GO:0016887">
    <property type="term" value="F:ATP hydrolysis activity"/>
    <property type="evidence" value="ECO:0007669"/>
    <property type="project" value="TreeGrafter"/>
</dbReference>
<protein>
    <recommendedName>
        <fullName evidence="3">Nucleotidylyl transferase</fullName>
    </recommendedName>
</protein>
<dbReference type="OrthoDB" id="5591297at2759"/>